<proteinExistence type="predicted"/>
<dbReference type="InterPro" id="IPR029060">
    <property type="entry name" value="PIN-like_dom_sf"/>
</dbReference>
<dbReference type="eggNOG" id="COG1848">
    <property type="taxonomic scope" value="Bacteria"/>
</dbReference>
<organism evidence="2 3">
    <name type="scientific">Thiorhodovibrio frisius</name>
    <dbReference type="NCBI Taxonomy" id="631362"/>
    <lineage>
        <taxon>Bacteria</taxon>
        <taxon>Pseudomonadati</taxon>
        <taxon>Pseudomonadota</taxon>
        <taxon>Gammaproteobacteria</taxon>
        <taxon>Chromatiales</taxon>
        <taxon>Chromatiaceae</taxon>
        <taxon>Thiorhodovibrio</taxon>
    </lineage>
</organism>
<evidence type="ECO:0000259" key="1">
    <source>
        <dbReference type="Pfam" id="PF01850"/>
    </source>
</evidence>
<dbReference type="HOGENOM" id="CLU_125353_1_1_6"/>
<dbReference type="RefSeq" id="WP_009148102.1">
    <property type="nucleotide sequence ID" value="NZ_CP121471.1"/>
</dbReference>
<dbReference type="Proteomes" id="UP000002964">
    <property type="component" value="Unassembled WGS sequence"/>
</dbReference>
<dbReference type="Pfam" id="PF01850">
    <property type="entry name" value="PIN"/>
    <property type="match status" value="1"/>
</dbReference>
<dbReference type="EMBL" id="JH603169">
    <property type="protein sequence ID" value="EIC21517.1"/>
    <property type="molecule type" value="Genomic_DNA"/>
</dbReference>
<reference evidence="3" key="1">
    <citation type="submission" date="2011-06" db="EMBL/GenBank/DDBJ databases">
        <authorList>
            <consortium name="US DOE Joint Genome Institute (JGI-PGF)"/>
            <person name="Lucas S."/>
            <person name="Han J."/>
            <person name="Lapidus A."/>
            <person name="Cheng J.-F."/>
            <person name="Goodwin L."/>
            <person name="Pitluck S."/>
            <person name="Peters L."/>
            <person name="Land M.L."/>
            <person name="Hauser L."/>
            <person name="Vogl K."/>
            <person name="Liu Z."/>
            <person name="Overmann J."/>
            <person name="Frigaard N.-U."/>
            <person name="Bryant D.A."/>
            <person name="Woyke T.J."/>
        </authorList>
    </citation>
    <scope>NUCLEOTIDE SEQUENCE [LARGE SCALE GENOMIC DNA]</scope>
    <source>
        <strain evidence="3">970</strain>
    </source>
</reference>
<sequence>MGLNSIAPRPRVYFDACIEIHYVERNPARYQNLRARMFPTEGARPQIAFSELVRLECRVGPLRRQDPALLARFDDFFALANAVKVEIDRRVFELATDLRATHRLKTPDALHLAAAITGSCDDFWTTDDRLQRAAENHLDITIF</sequence>
<dbReference type="SUPFAM" id="SSF88723">
    <property type="entry name" value="PIN domain-like"/>
    <property type="match status" value="1"/>
</dbReference>
<dbReference type="AlphaFoldDB" id="H8Z1Z2"/>
<gene>
    <name evidence="2" type="ORF">Thi970DRAFT_01729</name>
</gene>
<dbReference type="InterPro" id="IPR002716">
    <property type="entry name" value="PIN_dom"/>
</dbReference>
<feature type="domain" description="PIN" evidence="1">
    <location>
        <begin position="13"/>
        <end position="135"/>
    </location>
</feature>
<dbReference type="STRING" id="631362.Thi970DRAFT_01729"/>
<keyword evidence="3" id="KW-1185">Reference proteome</keyword>
<dbReference type="OrthoDB" id="574461at2"/>
<dbReference type="Gene3D" id="3.40.50.1010">
    <property type="entry name" value="5'-nuclease"/>
    <property type="match status" value="1"/>
</dbReference>
<evidence type="ECO:0000313" key="3">
    <source>
        <dbReference type="Proteomes" id="UP000002964"/>
    </source>
</evidence>
<name>H8Z1Z2_9GAMM</name>
<protein>
    <submittedName>
        <fullName evidence="2">Putative nucleic acid-binding protein</fullName>
    </submittedName>
</protein>
<dbReference type="CDD" id="cd09874">
    <property type="entry name" value="PIN_MT3492-like"/>
    <property type="match status" value="1"/>
</dbReference>
<evidence type="ECO:0000313" key="2">
    <source>
        <dbReference type="EMBL" id="EIC21517.1"/>
    </source>
</evidence>
<accession>H8Z1Z2</accession>
<reference evidence="2 3" key="2">
    <citation type="submission" date="2011-11" db="EMBL/GenBank/DDBJ databases">
        <authorList>
            <consortium name="US DOE Joint Genome Institute"/>
            <person name="Lucas S."/>
            <person name="Han J."/>
            <person name="Lapidus A."/>
            <person name="Cheng J.-F."/>
            <person name="Goodwin L."/>
            <person name="Pitluck S."/>
            <person name="Peters L."/>
            <person name="Ovchinnikova G."/>
            <person name="Zhang X."/>
            <person name="Detter J.C."/>
            <person name="Han C."/>
            <person name="Tapia R."/>
            <person name="Land M."/>
            <person name="Hauser L."/>
            <person name="Kyrpides N."/>
            <person name="Ivanova N."/>
            <person name="Pagani I."/>
            <person name="Vogl K."/>
            <person name="Liu Z."/>
            <person name="Overmann J."/>
            <person name="Frigaard N.-U."/>
            <person name="Bryant D."/>
            <person name="Woyke T."/>
        </authorList>
    </citation>
    <scope>NUCLEOTIDE SEQUENCE [LARGE SCALE GENOMIC DNA]</scope>
    <source>
        <strain evidence="2 3">970</strain>
    </source>
</reference>